<gene>
    <name evidence="4" type="ORF">HMPREF1577_01073</name>
</gene>
<dbReference type="InterPro" id="IPR044055">
    <property type="entry name" value="RibLong"/>
</dbReference>
<feature type="region of interest" description="Disordered" evidence="1">
    <location>
        <begin position="1180"/>
        <end position="1202"/>
    </location>
</feature>
<organism evidence="4 5">
    <name type="scientific">Gardnerella pickettii JCP8017A</name>
    <dbReference type="NCBI Taxonomy" id="1261062"/>
    <lineage>
        <taxon>Bacteria</taxon>
        <taxon>Bacillati</taxon>
        <taxon>Actinomycetota</taxon>
        <taxon>Actinomycetes</taxon>
        <taxon>Bifidobacteriales</taxon>
        <taxon>Bifidobacteriaceae</taxon>
        <taxon>Gardnerella</taxon>
        <taxon>Gardnerella pickettii</taxon>
    </lineage>
</organism>
<protein>
    <recommendedName>
        <fullName evidence="3">Long Rib domain-containing protein</fullName>
    </recommendedName>
</protein>
<keyword evidence="2" id="KW-1133">Transmembrane helix</keyword>
<name>T2PLW0_9BIFI</name>
<comment type="caution">
    <text evidence="4">The sequence shown here is derived from an EMBL/GenBank/DDBJ whole genome shotgun (WGS) entry which is preliminary data.</text>
</comment>
<feature type="region of interest" description="Disordered" evidence="1">
    <location>
        <begin position="512"/>
        <end position="531"/>
    </location>
</feature>
<feature type="compositionally biased region" description="Basic and acidic residues" evidence="1">
    <location>
        <begin position="520"/>
        <end position="531"/>
    </location>
</feature>
<feature type="domain" description="Long Rib" evidence="3">
    <location>
        <begin position="502"/>
        <end position="599"/>
    </location>
</feature>
<dbReference type="EMBL" id="ATJN01000067">
    <property type="protein sequence ID" value="EPI51506.1"/>
    <property type="molecule type" value="Genomic_DNA"/>
</dbReference>
<sequence length="1642" mass="182644">MLPAGLRGFASRVGRFASRAFAWNKDGSESCAATSAAVARTSRTLLRALLAMLIAASTLLAMLILPPVKQANAGQVYWDKFGNAVVAADHSNLGSAFVNMKTGDCTKYELDKGTCKDEYYPIVEPGKGTNGRTKITFRGVFNPLLDKNRFNTRPVFYLITPRGLVDDTIRITREVKWISIARENNNGKIVLVHKPQDNWDNKSNGSETVGQFYNPGKQRYTYLPSDGDKYNHFWDVSLGDKGCGTNRDSMCELYAWKNRGEIGRIFQSWERGSEAVYRWTVTADVDPRYDPYQLFFAMGYTDDKNENVENASSVRHYTVSGPYDTDGDGIPDFEEYNMGDRPNHGVDQTTKGGMKYDEVNNVEPFTSSESKNYFETGTWDGDTVNGHFVKDGGKTYKLPTKAGLVYSFEGEPTDEKGNKVKVTYDNDYGTAHTLSPGHAWLDPLTGHVSFNPGPEHKRHTITFHVQVKYPDPSLYNCKHKREDRLIEHLQAKFKVEPMSRFYYPEWDKTTVTAGSSKQSTEPHSKKDDRLGTKYAAKLPAKSFTLKKYGKYGQEPLKWSSLTNGGDKTGKVTFSPEKPMDSGDYKTPVVVTYLDGSTSEDSDSGNKGNPVYAPVKVEDLTVTSKPQDLTLKLLNGKSINNNAFGGDINYHNENGQKPRELTKGQAIGEGAKDDGIVLDSWSTNAKGPITFRAVCHRKDDAKAPYTLLKPAEGNSKASGDINGLQFQDFRQWQRGTDKNCKDKNKCDLNTYLHFSEWNKDTMERSRALIGGTPKKAGEYECKVFAFHEPHTGAGKQYNDALKTFDNAAKNGGSTEYSILFNNYESIKAATKGTEWTVDSFHFKIKLNDNQKYNPTYVKIPEIKAGTFANNVANSSDQPKSTKAGNGVPTEDQDGVVDDGTRLPPGTWFTIKRLIKRADANKSKAKTYPWANFEGGEDNKVNGKNEAIDKDPQSTRDYGSVTFRPDKWQDDGEYWAEVVVHYPDGTTSDGDGSINKDHPVYAKVKVTRDDAQNQFRLDLWKKYPNTRMGNGYDLKVGESLPNDATFDSWMTKSVGNLHQHVVCSKKGTDGKYSDYTYNTLPGHVNNTKSGAKEIEKDGLRFKSEKVWKHASFKQQEQCRIKGGSSCDKDNYLYDRDGASEQTRGSFGGKAQKTGDYECKVYVIRGDDKSAAFEKAVKGNIEKNKKDKSKKNADPVDGVLKTKDNKYPYGTDGQGYTTRSFAIRIHNDNQLYNPTYTNIPTIEAGSTYNARKAAISSGAPQSKKKVTEGSTEVNANGVSDFDLQNVKEGTLPAGTWYEIKRFVKASDINKANAGRLPWANFEDGEDNKADGKSEAKDKNATKKGSVTFRPDKWQDDGYYYAEIRVHYPDGTTSDGEGSINKDHPIYAKVKVTRPAINNPDLHVDVYKQFDHKAYNSVTDNGTVDSTDNIANVDRVAGVTVMRGIGLLNDLGVDSWSTAKRDGITLRTLCRDANSKSQTQFWSENLDKLFFKLNGGDNQKVWGHANFQQQEKCRKGKNNGDGCDTDVLNNPLLFDSTGKTMERSRGFISNAQAPTDTGKYYCAVFALKLKALDEYKAAVGTDHTIDVTSGKDIVSVMNFKGTSGIDYAAKFFPVHVVEPFNLPKTGGEDCVNWNMLMSVVCVIGTG</sequence>
<dbReference type="RefSeq" id="WP_020758499.1">
    <property type="nucleotide sequence ID" value="NZ_KE347928.1"/>
</dbReference>
<reference evidence="4 5" key="1">
    <citation type="submission" date="2013-06" db="EMBL/GenBank/DDBJ databases">
        <authorList>
            <person name="Weinstock G."/>
            <person name="Sodergren E."/>
            <person name="Lobos E.A."/>
            <person name="Fulton L."/>
            <person name="Fulton R."/>
            <person name="Courtney L."/>
            <person name="Fronick C."/>
            <person name="O'Laughlin M."/>
            <person name="Godfrey J."/>
            <person name="Wilson R.M."/>
            <person name="Miner T."/>
            <person name="Farmer C."/>
            <person name="Delehaunty K."/>
            <person name="Cordes M."/>
            <person name="Minx P."/>
            <person name="Tomlinson C."/>
            <person name="Chen J."/>
            <person name="Wollam A."/>
            <person name="Pepin K.H."/>
            <person name="Bhonagiri V."/>
            <person name="Zhang X."/>
            <person name="Warren W."/>
            <person name="Mitreva M."/>
            <person name="Mardis E.R."/>
            <person name="Wilson R.K."/>
        </authorList>
    </citation>
    <scope>NUCLEOTIDE SEQUENCE [LARGE SCALE GENOMIC DNA]</scope>
    <source>
        <strain evidence="4 5">JCP8017A</strain>
    </source>
</reference>
<evidence type="ECO:0000256" key="2">
    <source>
        <dbReference type="SAM" id="Phobius"/>
    </source>
</evidence>
<evidence type="ECO:0000313" key="4">
    <source>
        <dbReference type="EMBL" id="EPI51506.1"/>
    </source>
</evidence>
<accession>T2PLW0</accession>
<evidence type="ECO:0000256" key="1">
    <source>
        <dbReference type="SAM" id="MobiDB-lite"/>
    </source>
</evidence>
<feature type="compositionally biased region" description="Basic and acidic residues" evidence="1">
    <location>
        <begin position="1323"/>
        <end position="1337"/>
    </location>
</feature>
<feature type="non-terminal residue" evidence="4">
    <location>
        <position position="1642"/>
    </location>
</feature>
<proteinExistence type="predicted"/>
<feature type="region of interest" description="Disordered" evidence="1">
    <location>
        <begin position="1315"/>
        <end position="1345"/>
    </location>
</feature>
<feature type="transmembrane region" description="Helical" evidence="2">
    <location>
        <begin position="45"/>
        <end position="65"/>
    </location>
</feature>
<keyword evidence="2" id="KW-0472">Membrane</keyword>
<keyword evidence="2" id="KW-0812">Transmembrane</keyword>
<feature type="region of interest" description="Disordered" evidence="1">
    <location>
        <begin position="558"/>
        <end position="580"/>
    </location>
</feature>
<dbReference type="HOGENOM" id="CLU_001728_0_0_11"/>
<evidence type="ECO:0000313" key="5">
    <source>
        <dbReference type="Proteomes" id="UP000015779"/>
    </source>
</evidence>
<dbReference type="Pfam" id="PF18957">
    <property type="entry name" value="RibLong"/>
    <property type="match status" value="1"/>
</dbReference>
<feature type="compositionally biased region" description="Basic and acidic residues" evidence="1">
    <location>
        <begin position="935"/>
        <end position="952"/>
    </location>
</feature>
<dbReference type="Proteomes" id="UP000015779">
    <property type="component" value="Unassembled WGS sequence"/>
</dbReference>
<evidence type="ECO:0000259" key="3">
    <source>
        <dbReference type="Pfam" id="PF18957"/>
    </source>
</evidence>
<feature type="region of interest" description="Disordered" evidence="1">
    <location>
        <begin position="869"/>
        <end position="900"/>
    </location>
</feature>
<feature type="region of interest" description="Disordered" evidence="1">
    <location>
        <begin position="934"/>
        <end position="959"/>
    </location>
</feature>
<feature type="compositionally biased region" description="Polar residues" evidence="1">
    <location>
        <begin position="869"/>
        <end position="882"/>
    </location>
</feature>